<feature type="coiled-coil region" evidence="8">
    <location>
        <begin position="44"/>
        <end position="75"/>
    </location>
</feature>
<dbReference type="EMBL" id="CP042909">
    <property type="protein sequence ID" value="QJA05400.1"/>
    <property type="molecule type" value="Genomic_DNA"/>
</dbReference>
<dbReference type="Pfam" id="PF03948">
    <property type="entry name" value="Ribosomal_L9_C"/>
    <property type="match status" value="1"/>
</dbReference>
<keyword evidence="8" id="KW-0175">Coiled coil</keyword>
<dbReference type="RefSeq" id="WP_168718767.1">
    <property type="nucleotide sequence ID" value="NZ_CP042909.1"/>
</dbReference>
<reference evidence="10 11" key="1">
    <citation type="submission" date="2019-08" db="EMBL/GenBank/DDBJ databases">
        <title>Complete genome sequence of Thermosulfurimonas marina SU872T, an anaerobic thermophilic chemolithoautotrophic bacterium isolated from a shallow marine hydrothermal vent.</title>
        <authorList>
            <person name="Allioux M."/>
            <person name="Jebbar M."/>
            <person name="Slobodkina G."/>
            <person name="Slobodkin A."/>
            <person name="Moalic Y."/>
            <person name="Frolova A."/>
            <person name="Shao Z."/>
            <person name="Alain K."/>
        </authorList>
    </citation>
    <scope>NUCLEOTIDE SEQUENCE [LARGE SCALE GENOMIC DNA]</scope>
    <source>
        <strain evidence="10 11">SU872</strain>
    </source>
</reference>
<proteinExistence type="inferred from homology"/>
<dbReference type="InterPro" id="IPR036791">
    <property type="entry name" value="Ribosomal_bL9_C_sf"/>
</dbReference>
<dbReference type="GO" id="GO:0003735">
    <property type="term" value="F:structural constituent of ribosome"/>
    <property type="evidence" value="ECO:0007669"/>
    <property type="project" value="InterPro"/>
</dbReference>
<keyword evidence="2 7" id="KW-0699">rRNA-binding</keyword>
<dbReference type="Pfam" id="PF01281">
    <property type="entry name" value="Ribosomal_L9_N"/>
    <property type="match status" value="1"/>
</dbReference>
<evidence type="ECO:0000259" key="9">
    <source>
        <dbReference type="PROSITE" id="PS00651"/>
    </source>
</evidence>
<evidence type="ECO:0000256" key="8">
    <source>
        <dbReference type="SAM" id="Coils"/>
    </source>
</evidence>
<dbReference type="SUPFAM" id="SSF55653">
    <property type="entry name" value="Ribosomal protein L9 C-domain"/>
    <property type="match status" value="1"/>
</dbReference>
<keyword evidence="5 7" id="KW-0687">Ribonucleoprotein</keyword>
<dbReference type="Gene3D" id="3.40.5.10">
    <property type="entry name" value="Ribosomal protein L9, N-terminal domain"/>
    <property type="match status" value="1"/>
</dbReference>
<dbReference type="GO" id="GO:1990904">
    <property type="term" value="C:ribonucleoprotein complex"/>
    <property type="evidence" value="ECO:0007669"/>
    <property type="project" value="UniProtKB-KW"/>
</dbReference>
<name>A0A6H1WQG5_9BACT</name>
<keyword evidence="3 7" id="KW-0694">RNA-binding</keyword>
<dbReference type="GO" id="GO:0006412">
    <property type="term" value="P:translation"/>
    <property type="evidence" value="ECO:0007669"/>
    <property type="project" value="UniProtKB-UniRule"/>
</dbReference>
<dbReference type="InterPro" id="IPR020069">
    <property type="entry name" value="Ribosomal_bL9_C"/>
</dbReference>
<dbReference type="PANTHER" id="PTHR21368">
    <property type="entry name" value="50S RIBOSOMAL PROTEIN L9"/>
    <property type="match status" value="1"/>
</dbReference>
<dbReference type="InterPro" id="IPR036935">
    <property type="entry name" value="Ribosomal_bL9_N_sf"/>
</dbReference>
<evidence type="ECO:0000256" key="5">
    <source>
        <dbReference type="ARBA" id="ARBA00023274"/>
    </source>
</evidence>
<feature type="domain" description="Ribosomal protein L9" evidence="9">
    <location>
        <begin position="13"/>
        <end position="40"/>
    </location>
</feature>
<dbReference type="InterPro" id="IPR020594">
    <property type="entry name" value="Ribosomal_bL9_bac/chp"/>
</dbReference>
<dbReference type="AlphaFoldDB" id="A0A6H1WQG5"/>
<dbReference type="HAMAP" id="MF_00503">
    <property type="entry name" value="Ribosomal_bL9"/>
    <property type="match status" value="1"/>
</dbReference>
<comment type="similarity">
    <text evidence="1 7">Belongs to the bacterial ribosomal protein bL9 family.</text>
</comment>
<evidence type="ECO:0000256" key="6">
    <source>
        <dbReference type="ARBA" id="ARBA00035292"/>
    </source>
</evidence>
<evidence type="ECO:0000256" key="7">
    <source>
        <dbReference type="HAMAP-Rule" id="MF_00503"/>
    </source>
</evidence>
<evidence type="ECO:0000256" key="1">
    <source>
        <dbReference type="ARBA" id="ARBA00010605"/>
    </source>
</evidence>
<dbReference type="Gene3D" id="3.10.430.100">
    <property type="entry name" value="Ribosomal protein L9, C-terminal domain"/>
    <property type="match status" value="1"/>
</dbReference>
<dbReference type="SUPFAM" id="SSF55658">
    <property type="entry name" value="L9 N-domain-like"/>
    <property type="match status" value="1"/>
</dbReference>
<evidence type="ECO:0000256" key="4">
    <source>
        <dbReference type="ARBA" id="ARBA00022980"/>
    </source>
</evidence>
<dbReference type="InterPro" id="IPR020070">
    <property type="entry name" value="Ribosomal_bL9_N"/>
</dbReference>
<evidence type="ECO:0000313" key="11">
    <source>
        <dbReference type="Proteomes" id="UP000501253"/>
    </source>
</evidence>
<keyword evidence="11" id="KW-1185">Reference proteome</keyword>
<evidence type="ECO:0000256" key="3">
    <source>
        <dbReference type="ARBA" id="ARBA00022884"/>
    </source>
</evidence>
<protein>
    <recommendedName>
        <fullName evidence="6 7">Large ribosomal subunit protein bL9</fullName>
    </recommendedName>
</protein>
<comment type="function">
    <text evidence="7">Binds to the 23S rRNA.</text>
</comment>
<accession>A0A6H1WQG5</accession>
<dbReference type="PROSITE" id="PS00651">
    <property type="entry name" value="RIBOSOMAL_L9"/>
    <property type="match status" value="1"/>
</dbReference>
<dbReference type="InterPro" id="IPR000244">
    <property type="entry name" value="Ribosomal_bL9"/>
</dbReference>
<sequence>MEVILRTHVPKLGKPGDVVRVKDGYARNYLLPKGLAIPANRKNLAAMERERRIILAKAERERKKHMSVAEKIEALTLTIPQRVIEEDRLYGSVSAQDIVAELEKQGIQISRKQVLLEAPIKTLGEYEVPIRISPEVTATLKIQVVPLEE</sequence>
<dbReference type="NCBIfam" id="TIGR00158">
    <property type="entry name" value="L9"/>
    <property type="match status" value="1"/>
</dbReference>
<dbReference type="GO" id="GO:0019843">
    <property type="term" value="F:rRNA binding"/>
    <property type="evidence" value="ECO:0007669"/>
    <property type="project" value="UniProtKB-UniRule"/>
</dbReference>
<organism evidence="10 11">
    <name type="scientific">Thermosulfurimonas marina</name>
    <dbReference type="NCBI Taxonomy" id="2047767"/>
    <lineage>
        <taxon>Bacteria</taxon>
        <taxon>Pseudomonadati</taxon>
        <taxon>Thermodesulfobacteriota</taxon>
        <taxon>Thermodesulfobacteria</taxon>
        <taxon>Thermodesulfobacteriales</taxon>
        <taxon>Thermodesulfobacteriaceae</taxon>
        <taxon>Thermosulfurimonas</taxon>
    </lineage>
</organism>
<evidence type="ECO:0000256" key="2">
    <source>
        <dbReference type="ARBA" id="ARBA00022730"/>
    </source>
</evidence>
<dbReference type="InterPro" id="IPR009027">
    <property type="entry name" value="Ribosomal_bL9/RNase_H1_N"/>
</dbReference>
<keyword evidence="4 7" id="KW-0689">Ribosomal protein</keyword>
<gene>
    <name evidence="7" type="primary">rplI</name>
    <name evidence="10" type="ORF">FVE67_00735</name>
</gene>
<dbReference type="Proteomes" id="UP000501253">
    <property type="component" value="Chromosome"/>
</dbReference>
<evidence type="ECO:0000313" key="10">
    <source>
        <dbReference type="EMBL" id="QJA05400.1"/>
    </source>
</evidence>
<dbReference type="GO" id="GO:0005840">
    <property type="term" value="C:ribosome"/>
    <property type="evidence" value="ECO:0007669"/>
    <property type="project" value="UniProtKB-KW"/>
</dbReference>
<dbReference type="KEGG" id="tmai:FVE67_00735"/>